<sequence length="140" mass="15609">MNRQFIHDPSIMPKITLVPESTEVARDEAKSAAPLSASTAARYRQAKESFETAKEQAIRDLATNPNLKPQEMMDAMVNIQSMHQKVAEFTSEIAQLANADITPNDAPTMRKMRAEGTTDAKIAEWFDTNQTKVNRMINGV</sequence>
<name>A0ABR6FZB6_9BURK</name>
<accession>A0ABR6FZB6</accession>
<dbReference type="EMBL" id="JACHVZ010000032">
    <property type="protein sequence ID" value="MBB2932785.1"/>
    <property type="molecule type" value="Genomic_DNA"/>
</dbReference>
<evidence type="ECO:0000313" key="2">
    <source>
        <dbReference type="Proteomes" id="UP000533533"/>
    </source>
</evidence>
<keyword evidence="2" id="KW-1185">Reference proteome</keyword>
<evidence type="ECO:0000313" key="1">
    <source>
        <dbReference type="EMBL" id="MBB2932785.1"/>
    </source>
</evidence>
<dbReference type="RefSeq" id="WP_133253752.1">
    <property type="nucleotide sequence ID" value="NZ_JACHVZ010000032.1"/>
</dbReference>
<comment type="caution">
    <text evidence="1">The sequence shown here is derived from an EMBL/GenBank/DDBJ whole genome shotgun (WGS) entry which is preliminary data.</text>
</comment>
<reference evidence="1 2" key="1">
    <citation type="submission" date="2020-08" db="EMBL/GenBank/DDBJ databases">
        <title>Genomic Encyclopedia of Type Strains, Phase IV (KMG-V): Genome sequencing to study the core and pangenomes of soil and plant-associated prokaryotes.</title>
        <authorList>
            <person name="Whitman W."/>
        </authorList>
    </citation>
    <scope>NUCLEOTIDE SEQUENCE [LARGE SCALE GENOMIC DNA]</scope>
    <source>
        <strain evidence="1 2">SRMrh-85</strain>
    </source>
</reference>
<proteinExistence type="predicted"/>
<organism evidence="1 2">
    <name type="scientific">Paraburkholderia silvatlantica</name>
    <dbReference type="NCBI Taxonomy" id="321895"/>
    <lineage>
        <taxon>Bacteria</taxon>
        <taxon>Pseudomonadati</taxon>
        <taxon>Pseudomonadota</taxon>
        <taxon>Betaproteobacteria</taxon>
        <taxon>Burkholderiales</taxon>
        <taxon>Burkholderiaceae</taxon>
        <taxon>Paraburkholderia</taxon>
    </lineage>
</organism>
<gene>
    <name evidence="1" type="ORF">FHX59_007273</name>
</gene>
<protein>
    <submittedName>
        <fullName evidence="1">Uncharacterized protein</fullName>
    </submittedName>
</protein>
<dbReference type="Proteomes" id="UP000533533">
    <property type="component" value="Unassembled WGS sequence"/>
</dbReference>